<dbReference type="InterPro" id="IPR052704">
    <property type="entry name" value="ECF_Sigma-70_Domain"/>
</dbReference>
<feature type="domain" description="RNA polymerase sigma factor 70 region 4 type 2" evidence="7">
    <location>
        <begin position="119"/>
        <end position="171"/>
    </location>
</feature>
<dbReference type="EMBL" id="BAABHS010000004">
    <property type="protein sequence ID" value="GAA4953691.1"/>
    <property type="molecule type" value="Genomic_DNA"/>
</dbReference>
<evidence type="ECO:0000256" key="1">
    <source>
        <dbReference type="ARBA" id="ARBA00010641"/>
    </source>
</evidence>
<feature type="domain" description="RNA polymerase sigma-70 region 2" evidence="6">
    <location>
        <begin position="20"/>
        <end position="83"/>
    </location>
</feature>
<dbReference type="SUPFAM" id="SSF54427">
    <property type="entry name" value="NTF2-like"/>
    <property type="match status" value="1"/>
</dbReference>
<dbReference type="NCBIfam" id="TIGR02937">
    <property type="entry name" value="sigma70-ECF"/>
    <property type="match status" value="1"/>
</dbReference>
<feature type="domain" description="SnoaL-like" evidence="8">
    <location>
        <begin position="190"/>
        <end position="249"/>
    </location>
</feature>
<evidence type="ECO:0000259" key="7">
    <source>
        <dbReference type="Pfam" id="PF08281"/>
    </source>
</evidence>
<name>A0ABP9GVP9_9ACTN</name>
<dbReference type="InterPro" id="IPR014284">
    <property type="entry name" value="RNA_pol_sigma-70_dom"/>
</dbReference>
<proteinExistence type="inferred from homology"/>
<dbReference type="NCBIfam" id="TIGR02957">
    <property type="entry name" value="SigX4"/>
    <property type="match status" value="1"/>
</dbReference>
<evidence type="ECO:0000313" key="9">
    <source>
        <dbReference type="EMBL" id="GAA4953691.1"/>
    </source>
</evidence>
<dbReference type="CDD" id="cd06171">
    <property type="entry name" value="Sigma70_r4"/>
    <property type="match status" value="1"/>
</dbReference>
<evidence type="ECO:0000256" key="2">
    <source>
        <dbReference type="ARBA" id="ARBA00011344"/>
    </source>
</evidence>
<keyword evidence="4" id="KW-0731">Sigma factor</keyword>
<evidence type="ECO:0000256" key="3">
    <source>
        <dbReference type="ARBA" id="ARBA00023015"/>
    </source>
</evidence>
<dbReference type="Pfam" id="PF08281">
    <property type="entry name" value="Sigma70_r4_2"/>
    <property type="match status" value="1"/>
</dbReference>
<evidence type="ECO:0000259" key="8">
    <source>
        <dbReference type="Pfam" id="PF12680"/>
    </source>
</evidence>
<evidence type="ECO:0000313" key="10">
    <source>
        <dbReference type="Proteomes" id="UP001500466"/>
    </source>
</evidence>
<dbReference type="InterPro" id="IPR032710">
    <property type="entry name" value="NTF2-like_dom_sf"/>
</dbReference>
<organism evidence="9 10">
    <name type="scientific">Yinghuangia aomiensis</name>
    <dbReference type="NCBI Taxonomy" id="676205"/>
    <lineage>
        <taxon>Bacteria</taxon>
        <taxon>Bacillati</taxon>
        <taxon>Actinomycetota</taxon>
        <taxon>Actinomycetes</taxon>
        <taxon>Kitasatosporales</taxon>
        <taxon>Streptomycetaceae</taxon>
        <taxon>Yinghuangia</taxon>
    </lineage>
</organism>
<dbReference type="SUPFAM" id="SSF88659">
    <property type="entry name" value="Sigma3 and sigma4 domains of RNA polymerase sigma factors"/>
    <property type="match status" value="1"/>
</dbReference>
<dbReference type="InterPro" id="IPR037401">
    <property type="entry name" value="SnoaL-like"/>
</dbReference>
<protein>
    <submittedName>
        <fullName evidence="9">RNA polymerase sigma factor SigJ</fullName>
    </submittedName>
</protein>
<comment type="subunit">
    <text evidence="2">Interacts transiently with the RNA polymerase catalytic core formed by RpoA, RpoB, RpoC and RpoZ (2 alpha, 1 beta, 1 beta' and 1 omega subunit) to form the RNA polymerase holoenzyme that can initiate transcription.</text>
</comment>
<dbReference type="InterPro" id="IPR013324">
    <property type="entry name" value="RNA_pol_sigma_r3/r4-like"/>
</dbReference>
<dbReference type="InterPro" id="IPR007627">
    <property type="entry name" value="RNA_pol_sigma70_r2"/>
</dbReference>
<dbReference type="PANTHER" id="PTHR30173:SF36">
    <property type="entry name" value="ECF RNA POLYMERASE SIGMA FACTOR SIGJ"/>
    <property type="match status" value="1"/>
</dbReference>
<evidence type="ECO:0000256" key="5">
    <source>
        <dbReference type="ARBA" id="ARBA00023163"/>
    </source>
</evidence>
<evidence type="ECO:0000256" key="4">
    <source>
        <dbReference type="ARBA" id="ARBA00023082"/>
    </source>
</evidence>
<dbReference type="Gene3D" id="3.10.450.50">
    <property type="match status" value="1"/>
</dbReference>
<dbReference type="Pfam" id="PF12680">
    <property type="entry name" value="SnoaL_2"/>
    <property type="match status" value="1"/>
</dbReference>
<comment type="similarity">
    <text evidence="1">Belongs to the sigma-70 factor family. ECF subfamily.</text>
</comment>
<dbReference type="NCBIfam" id="NF007214">
    <property type="entry name" value="PRK09636.1"/>
    <property type="match status" value="1"/>
</dbReference>
<dbReference type="InterPro" id="IPR036388">
    <property type="entry name" value="WH-like_DNA-bd_sf"/>
</dbReference>
<gene>
    <name evidence="9" type="primary">sigJ_1</name>
    <name evidence="9" type="ORF">GCM10023205_13880</name>
</gene>
<comment type="caution">
    <text evidence="9">The sequence shown here is derived from an EMBL/GenBank/DDBJ whole genome shotgun (WGS) entry which is preliminary data.</text>
</comment>
<dbReference type="InterPro" id="IPR014303">
    <property type="entry name" value="RNA_pol_sigma-70_ECF"/>
</dbReference>
<dbReference type="InterPro" id="IPR013249">
    <property type="entry name" value="RNA_pol_sigma70_r4_t2"/>
</dbReference>
<sequence length="315" mass="33704">MGGMSEAGGAGGAGAAVAEFEAERGRLFGIAYRMLGSAAEAEDAVQDAYLRWHAADRGYIGAPGPWLAKVLANLCLNRLTSARARREEYVGPWLPEPVRTDTGALGPLETAEQREAVSMAMLVMLERLSPPERAVVVLRDAFDYGHREIAAVLDWPEANVRQAYSRAKKHLADGRPRFAASAEVRADLLERFLTAAAEGALDRLEALLADDVVAWADGGGKVRSATRPVSGRNAVARFFIGMLQKFGSGVVVTFAEVNGAAAVLGWEDGALIAAGMVEFGTDDFGNGVVTDVRIMRNPDKLGFLEIQCRELSQNA</sequence>
<dbReference type="Gene3D" id="1.10.1740.10">
    <property type="match status" value="1"/>
</dbReference>
<reference evidence="10" key="1">
    <citation type="journal article" date="2019" name="Int. J. Syst. Evol. Microbiol.">
        <title>The Global Catalogue of Microorganisms (GCM) 10K type strain sequencing project: providing services to taxonomists for standard genome sequencing and annotation.</title>
        <authorList>
            <consortium name="The Broad Institute Genomics Platform"/>
            <consortium name="The Broad Institute Genome Sequencing Center for Infectious Disease"/>
            <person name="Wu L."/>
            <person name="Ma J."/>
        </authorList>
    </citation>
    <scope>NUCLEOTIDE SEQUENCE [LARGE SCALE GENOMIC DNA]</scope>
    <source>
        <strain evidence="10">JCM 17986</strain>
    </source>
</reference>
<keyword evidence="3" id="KW-0805">Transcription regulation</keyword>
<dbReference type="Pfam" id="PF04542">
    <property type="entry name" value="Sigma70_r2"/>
    <property type="match status" value="1"/>
</dbReference>
<dbReference type="SUPFAM" id="SSF88946">
    <property type="entry name" value="Sigma2 domain of RNA polymerase sigma factors"/>
    <property type="match status" value="1"/>
</dbReference>
<dbReference type="Gene3D" id="1.10.10.10">
    <property type="entry name" value="Winged helix-like DNA-binding domain superfamily/Winged helix DNA-binding domain"/>
    <property type="match status" value="1"/>
</dbReference>
<dbReference type="InterPro" id="IPR013325">
    <property type="entry name" value="RNA_pol_sigma_r2"/>
</dbReference>
<accession>A0ABP9GVP9</accession>
<dbReference type="Proteomes" id="UP001500466">
    <property type="component" value="Unassembled WGS sequence"/>
</dbReference>
<keyword evidence="10" id="KW-1185">Reference proteome</keyword>
<dbReference type="PANTHER" id="PTHR30173">
    <property type="entry name" value="SIGMA 19 FACTOR"/>
    <property type="match status" value="1"/>
</dbReference>
<keyword evidence="5" id="KW-0804">Transcription</keyword>
<evidence type="ECO:0000259" key="6">
    <source>
        <dbReference type="Pfam" id="PF04542"/>
    </source>
</evidence>